<feature type="compositionally biased region" description="Low complexity" evidence="1">
    <location>
        <begin position="87"/>
        <end position="98"/>
    </location>
</feature>
<comment type="caution">
    <text evidence="2">The sequence shown here is derived from an EMBL/GenBank/DDBJ whole genome shotgun (WGS) entry which is preliminary data.</text>
</comment>
<evidence type="ECO:0000256" key="1">
    <source>
        <dbReference type="SAM" id="MobiDB-lite"/>
    </source>
</evidence>
<feature type="region of interest" description="Disordered" evidence="1">
    <location>
        <begin position="76"/>
        <end position="109"/>
    </location>
</feature>
<protein>
    <submittedName>
        <fullName evidence="2">HTH-type transcriptional regulator XapR</fullName>
    </submittedName>
</protein>
<keyword evidence="3" id="KW-1185">Reference proteome</keyword>
<accession>A0A5A7QIL5</accession>
<evidence type="ECO:0000313" key="2">
    <source>
        <dbReference type="EMBL" id="GER44768.1"/>
    </source>
</evidence>
<dbReference type="AlphaFoldDB" id="A0A5A7QIL5"/>
<reference evidence="3" key="1">
    <citation type="journal article" date="2019" name="Curr. Biol.">
        <title>Genome Sequence of Striga asiatica Provides Insight into the Evolution of Plant Parasitism.</title>
        <authorList>
            <person name="Yoshida S."/>
            <person name="Kim S."/>
            <person name="Wafula E.K."/>
            <person name="Tanskanen J."/>
            <person name="Kim Y.M."/>
            <person name="Honaas L."/>
            <person name="Yang Z."/>
            <person name="Spallek T."/>
            <person name="Conn C.E."/>
            <person name="Ichihashi Y."/>
            <person name="Cheong K."/>
            <person name="Cui S."/>
            <person name="Der J.P."/>
            <person name="Gundlach H."/>
            <person name="Jiao Y."/>
            <person name="Hori C."/>
            <person name="Ishida J.K."/>
            <person name="Kasahara H."/>
            <person name="Kiba T."/>
            <person name="Kim M.S."/>
            <person name="Koo N."/>
            <person name="Laohavisit A."/>
            <person name="Lee Y.H."/>
            <person name="Lumba S."/>
            <person name="McCourt P."/>
            <person name="Mortimer J.C."/>
            <person name="Mutuku J.M."/>
            <person name="Nomura T."/>
            <person name="Sasaki-Sekimoto Y."/>
            <person name="Seto Y."/>
            <person name="Wang Y."/>
            <person name="Wakatake T."/>
            <person name="Sakakibara H."/>
            <person name="Demura T."/>
            <person name="Yamaguchi S."/>
            <person name="Yoneyama K."/>
            <person name="Manabe R.I."/>
            <person name="Nelson D.C."/>
            <person name="Schulman A.H."/>
            <person name="Timko M.P."/>
            <person name="dePamphilis C.W."/>
            <person name="Choi D."/>
            <person name="Shirasu K."/>
        </authorList>
    </citation>
    <scope>NUCLEOTIDE SEQUENCE [LARGE SCALE GENOMIC DNA]</scope>
    <source>
        <strain evidence="3">cv. UVA1</strain>
    </source>
</reference>
<evidence type="ECO:0000313" key="3">
    <source>
        <dbReference type="Proteomes" id="UP000325081"/>
    </source>
</evidence>
<dbReference type="PANTHER" id="PTHR37614">
    <property type="entry name" value="OS02G0121400 PROTEIN"/>
    <property type="match status" value="1"/>
</dbReference>
<name>A0A5A7QIL5_STRAF</name>
<dbReference type="Proteomes" id="UP000325081">
    <property type="component" value="Unassembled WGS sequence"/>
</dbReference>
<dbReference type="EMBL" id="BKCP01007071">
    <property type="protein sequence ID" value="GER44768.1"/>
    <property type="molecule type" value="Genomic_DNA"/>
</dbReference>
<organism evidence="2 3">
    <name type="scientific">Striga asiatica</name>
    <name type="common">Asiatic witchweed</name>
    <name type="synonym">Buchnera asiatica</name>
    <dbReference type="NCBI Taxonomy" id="4170"/>
    <lineage>
        <taxon>Eukaryota</taxon>
        <taxon>Viridiplantae</taxon>
        <taxon>Streptophyta</taxon>
        <taxon>Embryophyta</taxon>
        <taxon>Tracheophyta</taxon>
        <taxon>Spermatophyta</taxon>
        <taxon>Magnoliopsida</taxon>
        <taxon>eudicotyledons</taxon>
        <taxon>Gunneridae</taxon>
        <taxon>Pentapetalae</taxon>
        <taxon>asterids</taxon>
        <taxon>lamiids</taxon>
        <taxon>Lamiales</taxon>
        <taxon>Orobanchaceae</taxon>
        <taxon>Buchnereae</taxon>
        <taxon>Striga</taxon>
    </lineage>
</organism>
<gene>
    <name evidence="2" type="ORF">STAS_21676</name>
</gene>
<dbReference type="PANTHER" id="PTHR37614:SF2">
    <property type="entry name" value="OS02G0121400 PROTEIN"/>
    <property type="match status" value="1"/>
</dbReference>
<proteinExistence type="predicted"/>
<sequence>MEQSKSRIIQISLLASATEDEIAVAQVLLDLKTLLSLTESLANFSWGRRRRRSCLDENPSLGLEIKEKRPRIEAAVGKSIGGGSGSGSPTTPLSFSPSESDDKSKCRGTPKKRLLSVFPCLDCVLSPIY</sequence>